<evidence type="ECO:0000256" key="1">
    <source>
        <dbReference type="ARBA" id="ARBA00001946"/>
    </source>
</evidence>
<evidence type="ECO:0000256" key="5">
    <source>
        <dbReference type="ARBA" id="ARBA00022801"/>
    </source>
</evidence>
<dbReference type="EC" id="3.6.1.-" evidence="6"/>
<dbReference type="PANTHER" id="PTHR43736">
    <property type="entry name" value="ADP-RIBOSE PYROPHOSPHATASE"/>
    <property type="match status" value="1"/>
</dbReference>
<dbReference type="Proteomes" id="UP001501727">
    <property type="component" value="Unassembled WGS sequence"/>
</dbReference>
<dbReference type="InterPro" id="IPR020084">
    <property type="entry name" value="NUDIX_hydrolase_CS"/>
</dbReference>
<accession>A0ABP7MDA4</accession>
<keyword evidence="9" id="KW-1185">Reference proteome</keyword>
<feature type="domain" description="Nudix hydrolase" evidence="7">
    <location>
        <begin position="24"/>
        <end position="162"/>
    </location>
</feature>
<keyword evidence="6" id="KW-0460">Magnesium</keyword>
<evidence type="ECO:0000313" key="9">
    <source>
        <dbReference type="Proteomes" id="UP001501727"/>
    </source>
</evidence>
<organism evidence="8 9">
    <name type="scientific">Luteimonas lutimaris</name>
    <dbReference type="NCBI Taxonomy" id="698645"/>
    <lineage>
        <taxon>Bacteria</taxon>
        <taxon>Pseudomonadati</taxon>
        <taxon>Pseudomonadota</taxon>
        <taxon>Gammaproteobacteria</taxon>
        <taxon>Lysobacterales</taxon>
        <taxon>Lysobacteraceae</taxon>
        <taxon>Luteimonas</taxon>
    </lineage>
</organism>
<dbReference type="Gene3D" id="3.90.79.10">
    <property type="entry name" value="Nucleoside Triphosphate Pyrophosphohydrolase"/>
    <property type="match status" value="1"/>
</dbReference>
<keyword evidence="5 6" id="KW-0378">Hydrolase</keyword>
<evidence type="ECO:0000256" key="4">
    <source>
        <dbReference type="ARBA" id="ARBA00015552"/>
    </source>
</evidence>
<protein>
    <recommendedName>
        <fullName evidence="4 6">Phosphatase NudJ</fullName>
        <ecNumber evidence="6">3.6.1.-</ecNumber>
    </recommendedName>
</protein>
<comment type="cofactor">
    <cofactor evidence="1 6">
        <name>Mg(2+)</name>
        <dbReference type="ChEBI" id="CHEBI:18420"/>
    </cofactor>
</comment>
<sequence length="192" mass="21373">MPPAWTRAAHAVDNGRMSPRENRFWQPDVTVATVVVDGGRLLCVEERSNGRLVINQPAGHLEPDESLEHAALRETREETGWDVRLTGFIGFYQWQAPVQADGGAGRHYLRLAFAAEPERHDPARPLDDGIVRALWLTPAELRAGRDRHRSPLVWQVVEDFLAGQRYPLSLLRSAPGGSAFDGFPAIPRDDAP</sequence>
<dbReference type="CDD" id="cd03675">
    <property type="entry name" value="NUDIX_Hydrolase"/>
    <property type="match status" value="1"/>
</dbReference>
<reference evidence="9" key="1">
    <citation type="journal article" date="2019" name="Int. J. Syst. Evol. Microbiol.">
        <title>The Global Catalogue of Microorganisms (GCM) 10K type strain sequencing project: providing services to taxonomists for standard genome sequencing and annotation.</title>
        <authorList>
            <consortium name="The Broad Institute Genomics Platform"/>
            <consortium name="The Broad Institute Genome Sequencing Center for Infectious Disease"/>
            <person name="Wu L."/>
            <person name="Ma J."/>
        </authorList>
    </citation>
    <scope>NUCLEOTIDE SEQUENCE [LARGE SCALE GENOMIC DNA]</scope>
    <source>
        <strain evidence="9">JCM 16916</strain>
    </source>
</reference>
<comment type="caution">
    <text evidence="8">The sequence shown here is derived from an EMBL/GenBank/DDBJ whole genome shotgun (WGS) entry which is preliminary data.</text>
</comment>
<evidence type="ECO:0000256" key="6">
    <source>
        <dbReference type="RuleBase" id="RU364043"/>
    </source>
</evidence>
<dbReference type="InterPro" id="IPR000086">
    <property type="entry name" value="NUDIX_hydrolase_dom"/>
</dbReference>
<evidence type="ECO:0000256" key="2">
    <source>
        <dbReference type="ARBA" id="ARBA00007608"/>
    </source>
</evidence>
<dbReference type="Pfam" id="PF00293">
    <property type="entry name" value="NUDIX"/>
    <property type="match status" value="1"/>
</dbReference>
<proteinExistence type="inferred from homology"/>
<name>A0ABP7MDA4_9GAMM</name>
<comment type="subunit">
    <text evidence="3 6">Monomer.</text>
</comment>
<dbReference type="InterPro" id="IPR033713">
    <property type="entry name" value="NudJ"/>
</dbReference>
<gene>
    <name evidence="6" type="primary">nudJ</name>
    <name evidence="8" type="ORF">GCM10022229_09820</name>
</gene>
<dbReference type="InterPro" id="IPR015797">
    <property type="entry name" value="NUDIX_hydrolase-like_dom_sf"/>
</dbReference>
<dbReference type="PROSITE" id="PS51462">
    <property type="entry name" value="NUDIX"/>
    <property type="match status" value="1"/>
</dbReference>
<comment type="similarity">
    <text evidence="2 6">Belongs to the Nudix hydrolase family. NudJ subfamily.</text>
</comment>
<evidence type="ECO:0000313" key="8">
    <source>
        <dbReference type="EMBL" id="GAA3918220.1"/>
    </source>
</evidence>
<dbReference type="PROSITE" id="PS00893">
    <property type="entry name" value="NUDIX_BOX"/>
    <property type="match status" value="1"/>
</dbReference>
<dbReference type="EMBL" id="BAAAZU010000004">
    <property type="protein sequence ID" value="GAA3918220.1"/>
    <property type="molecule type" value="Genomic_DNA"/>
</dbReference>
<evidence type="ECO:0000256" key="3">
    <source>
        <dbReference type="ARBA" id="ARBA00011245"/>
    </source>
</evidence>
<dbReference type="PANTHER" id="PTHR43736:SF1">
    <property type="entry name" value="DIHYDRONEOPTERIN TRIPHOSPHATE DIPHOSPHATASE"/>
    <property type="match status" value="1"/>
</dbReference>
<evidence type="ECO:0000259" key="7">
    <source>
        <dbReference type="PROSITE" id="PS51462"/>
    </source>
</evidence>
<dbReference type="SUPFAM" id="SSF55811">
    <property type="entry name" value="Nudix"/>
    <property type="match status" value="1"/>
</dbReference>